<dbReference type="Proteomes" id="UP000052978">
    <property type="component" value="Unassembled WGS sequence"/>
</dbReference>
<keyword evidence="11" id="KW-1185">Reference proteome</keyword>
<gene>
    <name evidence="10" type="ORF">D623_10018279</name>
</gene>
<evidence type="ECO:0000259" key="9">
    <source>
        <dbReference type="Pfam" id="PF09240"/>
    </source>
</evidence>
<evidence type="ECO:0000256" key="5">
    <source>
        <dbReference type="ARBA" id="ARBA00023136"/>
    </source>
</evidence>
<dbReference type="Gene3D" id="2.60.40.10">
    <property type="entry name" value="Immunoglobulins"/>
    <property type="match status" value="2"/>
</dbReference>
<protein>
    <submittedName>
        <fullName evidence="10">Interleukin-13 receptor subunit alpha-2</fullName>
    </submittedName>
</protein>
<dbReference type="FunFam" id="2.60.40.10:FF:001186">
    <property type="entry name" value="Interleukin 13 receptor subunit alpha 2"/>
    <property type="match status" value="1"/>
</dbReference>
<dbReference type="InterPro" id="IPR036116">
    <property type="entry name" value="FN3_sf"/>
</dbReference>
<keyword evidence="6 10" id="KW-0675">Receptor</keyword>
<reference evidence="10 11" key="1">
    <citation type="journal article" date="2013" name="Nat. Commun.">
        <title>Genome analysis reveals insights into physiology and longevity of the Brandt's bat Myotis brandtii.</title>
        <authorList>
            <person name="Seim I."/>
            <person name="Fang X."/>
            <person name="Xiong Z."/>
            <person name="Lobanov A.V."/>
            <person name="Huang Z."/>
            <person name="Ma S."/>
            <person name="Feng Y."/>
            <person name="Turanov A.A."/>
            <person name="Zhu Y."/>
            <person name="Lenz T.L."/>
            <person name="Gerashchenko M.V."/>
            <person name="Fan D."/>
            <person name="Hee Yim S."/>
            <person name="Yao X."/>
            <person name="Jordan D."/>
            <person name="Xiong Y."/>
            <person name="Ma Y."/>
            <person name="Lyapunov A.N."/>
            <person name="Chen G."/>
            <person name="Kulakova O.I."/>
            <person name="Sun Y."/>
            <person name="Lee S.G."/>
            <person name="Bronson R.T."/>
            <person name="Moskalev A.A."/>
            <person name="Sunyaev S.R."/>
            <person name="Zhang G."/>
            <person name="Krogh A."/>
            <person name="Wang J."/>
            <person name="Gladyshev V.N."/>
        </authorList>
    </citation>
    <scope>NUCLEOTIDE SEQUENCE [LARGE SCALE GENOMIC DNA]</scope>
</reference>
<comment type="subcellular location">
    <subcellularLocation>
        <location evidence="1">Membrane</location>
        <topology evidence="1">Single-pass type I membrane protein</topology>
    </subcellularLocation>
</comment>
<organism evidence="10 11">
    <name type="scientific">Myotis brandtii</name>
    <name type="common">Brandt's bat</name>
    <dbReference type="NCBI Taxonomy" id="109478"/>
    <lineage>
        <taxon>Eukaryota</taxon>
        <taxon>Metazoa</taxon>
        <taxon>Chordata</taxon>
        <taxon>Craniata</taxon>
        <taxon>Vertebrata</taxon>
        <taxon>Euteleostomi</taxon>
        <taxon>Mammalia</taxon>
        <taxon>Eutheria</taxon>
        <taxon>Laurasiatheria</taxon>
        <taxon>Chiroptera</taxon>
        <taxon>Yangochiroptera</taxon>
        <taxon>Vespertilionidae</taxon>
        <taxon>Myotis</taxon>
    </lineage>
</organism>
<dbReference type="InterPro" id="IPR013783">
    <property type="entry name" value="Ig-like_fold"/>
</dbReference>
<proteinExistence type="predicted"/>
<dbReference type="InterPro" id="IPR015321">
    <property type="entry name" value="TypeI_recpt_CBD"/>
</dbReference>
<dbReference type="FunFam" id="2.60.40.10:FF:001396">
    <property type="entry name" value="Interleukin 13 receptor subunit alpha 2"/>
    <property type="match status" value="1"/>
</dbReference>
<sequence length="305" mass="35901">MREGEIEDNSQVSGLGNWEDDDAIYWYKKTGKSETDMRDDDDLFNIYGEIEQSFALSEAFGVRNLETKIQDMNCIYYNWQYLLCSWKLGMDVSFDTNYYLFYWYEGLDHALQCSDYIEDNGKNIGCRFSYLEEPDYKDFYICVNGSSKSQLIRPSYFIFQLQNIVKPLPPDYLNIVVKKSEDINLEWNIPEGPIPANCFIYEIKFTEDNTTWMATTFENQMYVTRTSNDSQEICFLVRSKMNVYCTDDGIWSEWSEIECWKGVQQEEILSFLIPFAFILFLILVITCLLVSKQKTLQKMVSCITL</sequence>
<dbReference type="SUPFAM" id="SSF49265">
    <property type="entry name" value="Fibronectin type III"/>
    <property type="match status" value="2"/>
</dbReference>
<keyword evidence="2 8" id="KW-0812">Transmembrane</keyword>
<evidence type="ECO:0000256" key="4">
    <source>
        <dbReference type="ARBA" id="ARBA00022989"/>
    </source>
</evidence>
<evidence type="ECO:0000256" key="7">
    <source>
        <dbReference type="ARBA" id="ARBA00023180"/>
    </source>
</evidence>
<dbReference type="GO" id="GO:0004896">
    <property type="term" value="F:cytokine receptor activity"/>
    <property type="evidence" value="ECO:0007669"/>
    <property type="project" value="InterPro"/>
</dbReference>
<dbReference type="eggNOG" id="ENOG502RV4W">
    <property type="taxonomic scope" value="Eukaryota"/>
</dbReference>
<dbReference type="InterPro" id="IPR003532">
    <property type="entry name" value="Short_hematopoietin_rcpt_2_CS"/>
</dbReference>
<accession>S7PYZ2</accession>
<name>S7PYZ2_MYOBR</name>
<evidence type="ECO:0000256" key="2">
    <source>
        <dbReference type="ARBA" id="ARBA00022692"/>
    </source>
</evidence>
<evidence type="ECO:0000256" key="8">
    <source>
        <dbReference type="SAM" id="Phobius"/>
    </source>
</evidence>
<evidence type="ECO:0000313" key="11">
    <source>
        <dbReference type="Proteomes" id="UP000052978"/>
    </source>
</evidence>
<feature type="domain" description="Type I cytokine receptor cytokine-binding" evidence="9">
    <location>
        <begin position="71"/>
        <end position="164"/>
    </location>
</feature>
<evidence type="ECO:0000256" key="6">
    <source>
        <dbReference type="ARBA" id="ARBA00023170"/>
    </source>
</evidence>
<dbReference type="EMBL" id="KE164221">
    <property type="protein sequence ID" value="EPQ16203.1"/>
    <property type="molecule type" value="Genomic_DNA"/>
</dbReference>
<keyword evidence="4 8" id="KW-1133">Transmembrane helix</keyword>
<keyword evidence="3" id="KW-0732">Signal</keyword>
<dbReference type="GO" id="GO:0009897">
    <property type="term" value="C:external side of plasma membrane"/>
    <property type="evidence" value="ECO:0007669"/>
    <property type="project" value="TreeGrafter"/>
</dbReference>
<evidence type="ECO:0000256" key="1">
    <source>
        <dbReference type="ARBA" id="ARBA00004479"/>
    </source>
</evidence>
<dbReference type="Pfam" id="PF09240">
    <property type="entry name" value="IL6Ra-bind"/>
    <property type="match status" value="1"/>
</dbReference>
<feature type="transmembrane region" description="Helical" evidence="8">
    <location>
        <begin position="268"/>
        <end position="290"/>
    </location>
</feature>
<keyword evidence="7" id="KW-0325">Glycoprotein</keyword>
<dbReference type="PROSITE" id="PS01356">
    <property type="entry name" value="HEMATOPO_REC_S_F2"/>
    <property type="match status" value="1"/>
</dbReference>
<evidence type="ECO:0000256" key="3">
    <source>
        <dbReference type="ARBA" id="ARBA00022729"/>
    </source>
</evidence>
<dbReference type="AlphaFoldDB" id="S7PYZ2"/>
<dbReference type="PANTHER" id="PTHR23037">
    <property type="entry name" value="CYTOKINE RECEPTOR"/>
    <property type="match status" value="1"/>
</dbReference>
<evidence type="ECO:0000313" key="10">
    <source>
        <dbReference type="EMBL" id="EPQ16203.1"/>
    </source>
</evidence>
<keyword evidence="5 8" id="KW-0472">Membrane</keyword>
<dbReference type="PANTHER" id="PTHR23037:SF45">
    <property type="entry name" value="INTERLEUKIN 13 RECEPTOR SUBUNIT ALPHA 2"/>
    <property type="match status" value="1"/>
</dbReference>